<dbReference type="Gene3D" id="3.40.630.30">
    <property type="match status" value="1"/>
</dbReference>
<dbReference type="GO" id="GO:0016747">
    <property type="term" value="F:acyltransferase activity, transferring groups other than amino-acyl groups"/>
    <property type="evidence" value="ECO:0007669"/>
    <property type="project" value="InterPro"/>
</dbReference>
<evidence type="ECO:0000259" key="3">
    <source>
        <dbReference type="PROSITE" id="PS51186"/>
    </source>
</evidence>
<dbReference type="PROSITE" id="PS51186">
    <property type="entry name" value="GNAT"/>
    <property type="match status" value="1"/>
</dbReference>
<accession>A0A3T0MYS2</accession>
<gene>
    <name evidence="4" type="ORF">EBB79_02705</name>
</gene>
<dbReference type="AlphaFoldDB" id="A0A3T0MYS2"/>
<evidence type="ECO:0000313" key="5">
    <source>
        <dbReference type="Proteomes" id="UP000283063"/>
    </source>
</evidence>
<sequence length="169" mass="18908">METSFEFVSSLPDPAAFEVMMTEYWHHMSGLLIGAGGPKYTAHDLTANTMANLDYMAPPHGRLLLATASSGELLGCGVIRQVRPDAAEFKRMYVRPKARGLGLGRLLFEYRVEEARRMGCATLYADTVKGNTPMLSMYEKFGFSYIPRYPENANGPELEPFLVYLKRAL</sequence>
<dbReference type="RefSeq" id="WP_127747412.1">
    <property type="nucleotide sequence ID" value="NZ_CP033219.1"/>
</dbReference>
<organism evidence="4 5">
    <name type="scientific">Parasedimentitalea marina</name>
    <dbReference type="NCBI Taxonomy" id="2483033"/>
    <lineage>
        <taxon>Bacteria</taxon>
        <taxon>Pseudomonadati</taxon>
        <taxon>Pseudomonadota</taxon>
        <taxon>Alphaproteobacteria</taxon>
        <taxon>Rhodobacterales</taxon>
        <taxon>Paracoccaceae</taxon>
        <taxon>Parasedimentitalea</taxon>
    </lineage>
</organism>
<dbReference type="EMBL" id="CP033219">
    <property type="protein sequence ID" value="AZV76913.1"/>
    <property type="molecule type" value="Genomic_DNA"/>
</dbReference>
<evidence type="ECO:0000256" key="2">
    <source>
        <dbReference type="ARBA" id="ARBA00023315"/>
    </source>
</evidence>
<dbReference type="Proteomes" id="UP000283063">
    <property type="component" value="Chromosome"/>
</dbReference>
<dbReference type="PANTHER" id="PTHR43877">
    <property type="entry name" value="AMINOALKYLPHOSPHONATE N-ACETYLTRANSFERASE-RELATED-RELATED"/>
    <property type="match status" value="1"/>
</dbReference>
<proteinExistence type="predicted"/>
<dbReference type="KEGG" id="sedi:EBB79_02705"/>
<keyword evidence="1 4" id="KW-0808">Transferase</keyword>
<dbReference type="InterPro" id="IPR016181">
    <property type="entry name" value="Acyl_CoA_acyltransferase"/>
</dbReference>
<feature type="domain" description="N-acetyltransferase" evidence="3">
    <location>
        <begin position="15"/>
        <end position="169"/>
    </location>
</feature>
<keyword evidence="2" id="KW-0012">Acyltransferase</keyword>
<dbReference type="InterPro" id="IPR050832">
    <property type="entry name" value="Bact_Acetyltransf"/>
</dbReference>
<keyword evidence="5" id="KW-1185">Reference proteome</keyword>
<dbReference type="InterPro" id="IPR000182">
    <property type="entry name" value="GNAT_dom"/>
</dbReference>
<protein>
    <submittedName>
        <fullName evidence="4">GNAT family N-acetyltransferase</fullName>
    </submittedName>
</protein>
<dbReference type="SUPFAM" id="SSF55729">
    <property type="entry name" value="Acyl-CoA N-acyltransferases (Nat)"/>
    <property type="match status" value="1"/>
</dbReference>
<dbReference type="OrthoDB" id="2436196at2"/>
<dbReference type="Pfam" id="PF00583">
    <property type="entry name" value="Acetyltransf_1"/>
    <property type="match status" value="1"/>
</dbReference>
<reference evidence="4 5" key="1">
    <citation type="submission" date="2018-10" db="EMBL/GenBank/DDBJ databases">
        <title>Parasedimentitalea marina sp. nov., a psychrophilic bacterium isolated from deep seawater of the New Britain Trench.</title>
        <authorList>
            <person name="Cao J."/>
        </authorList>
    </citation>
    <scope>NUCLEOTIDE SEQUENCE [LARGE SCALE GENOMIC DNA]</scope>
    <source>
        <strain evidence="4 5">W43</strain>
    </source>
</reference>
<evidence type="ECO:0000256" key="1">
    <source>
        <dbReference type="ARBA" id="ARBA00022679"/>
    </source>
</evidence>
<dbReference type="PANTHER" id="PTHR43877:SF2">
    <property type="entry name" value="AMINOALKYLPHOSPHONATE N-ACETYLTRANSFERASE-RELATED"/>
    <property type="match status" value="1"/>
</dbReference>
<dbReference type="CDD" id="cd04301">
    <property type="entry name" value="NAT_SF"/>
    <property type="match status" value="1"/>
</dbReference>
<name>A0A3T0MYS2_9RHOB</name>
<evidence type="ECO:0000313" key="4">
    <source>
        <dbReference type="EMBL" id="AZV76913.1"/>
    </source>
</evidence>